<feature type="repeat" description="PPR" evidence="3">
    <location>
        <begin position="278"/>
        <end position="312"/>
    </location>
</feature>
<dbReference type="EMBL" id="JABWDY010031067">
    <property type="protein sequence ID" value="KAF5185163.1"/>
    <property type="molecule type" value="Genomic_DNA"/>
</dbReference>
<comment type="similarity">
    <text evidence="1">Belongs to the PPR family. P subfamily.</text>
</comment>
<dbReference type="Pfam" id="PF13041">
    <property type="entry name" value="PPR_2"/>
    <property type="match status" value="2"/>
</dbReference>
<feature type="repeat" description="PPR" evidence="3">
    <location>
        <begin position="202"/>
        <end position="242"/>
    </location>
</feature>
<dbReference type="InterPro" id="IPR002885">
    <property type="entry name" value="PPR_rpt"/>
</dbReference>
<dbReference type="InterPro" id="IPR011990">
    <property type="entry name" value="TPR-like_helical_dom_sf"/>
</dbReference>
<dbReference type="NCBIfam" id="TIGR00756">
    <property type="entry name" value="PPR"/>
    <property type="match status" value="2"/>
</dbReference>
<dbReference type="PANTHER" id="PTHR46128:SF211">
    <property type="entry name" value="PENTACOTRIPEPTIDE-REPEAT REGION OF PRORP DOMAIN-CONTAINING PROTEIN"/>
    <property type="match status" value="1"/>
</dbReference>
<dbReference type="OrthoDB" id="185373at2759"/>
<dbReference type="Pfam" id="PF12854">
    <property type="entry name" value="PPR_1"/>
    <property type="match status" value="1"/>
</dbReference>
<protein>
    <submittedName>
        <fullName evidence="4">Pentatricopeptide repeat-containing protein</fullName>
    </submittedName>
</protein>
<gene>
    <name evidence="4" type="ORF">FRX31_025250</name>
</gene>
<organism evidence="4 5">
    <name type="scientific">Thalictrum thalictroides</name>
    <name type="common">Rue-anemone</name>
    <name type="synonym">Anemone thalictroides</name>
    <dbReference type="NCBI Taxonomy" id="46969"/>
    <lineage>
        <taxon>Eukaryota</taxon>
        <taxon>Viridiplantae</taxon>
        <taxon>Streptophyta</taxon>
        <taxon>Embryophyta</taxon>
        <taxon>Tracheophyta</taxon>
        <taxon>Spermatophyta</taxon>
        <taxon>Magnoliopsida</taxon>
        <taxon>Ranunculales</taxon>
        <taxon>Ranunculaceae</taxon>
        <taxon>Thalictroideae</taxon>
        <taxon>Thalictrum</taxon>
    </lineage>
</organism>
<reference evidence="4 5" key="1">
    <citation type="submission" date="2020-06" db="EMBL/GenBank/DDBJ databases">
        <title>Transcriptomic and genomic resources for Thalictrum thalictroides and T. hernandezii: Facilitating candidate gene discovery in an emerging model plant lineage.</title>
        <authorList>
            <person name="Arias T."/>
            <person name="Riano-Pachon D.M."/>
            <person name="Di Stilio V.S."/>
        </authorList>
    </citation>
    <scope>NUCLEOTIDE SEQUENCE [LARGE SCALE GENOMIC DNA]</scope>
    <source>
        <strain evidence="5">cv. WT478/WT964</strain>
        <tissue evidence="4">Leaves</tissue>
    </source>
</reference>
<comment type="caution">
    <text evidence="4">The sequence shown here is derived from an EMBL/GenBank/DDBJ whole genome shotgun (WGS) entry which is preliminary data.</text>
</comment>
<dbReference type="AlphaFoldDB" id="A0A7J6VJS1"/>
<dbReference type="InterPro" id="IPR050872">
    <property type="entry name" value="PPR_P_subfamily"/>
</dbReference>
<accession>A0A7J6VJS1</accession>
<dbReference type="Gene3D" id="1.25.40.10">
    <property type="entry name" value="Tetratricopeptide repeat domain"/>
    <property type="match status" value="3"/>
</dbReference>
<feature type="non-terminal residue" evidence="4">
    <location>
        <position position="1"/>
    </location>
</feature>
<evidence type="ECO:0000256" key="2">
    <source>
        <dbReference type="ARBA" id="ARBA00022737"/>
    </source>
</evidence>
<dbReference type="Pfam" id="PF01535">
    <property type="entry name" value="PPR"/>
    <property type="match status" value="1"/>
</dbReference>
<dbReference type="Proteomes" id="UP000554482">
    <property type="component" value="Unassembled WGS sequence"/>
</dbReference>
<proteinExistence type="inferred from homology"/>
<name>A0A7J6VJS1_THATH</name>
<keyword evidence="2" id="KW-0677">Repeat</keyword>
<feature type="repeat" description="PPR" evidence="3">
    <location>
        <begin position="167"/>
        <end position="201"/>
    </location>
</feature>
<evidence type="ECO:0000256" key="1">
    <source>
        <dbReference type="ARBA" id="ARBA00007626"/>
    </source>
</evidence>
<dbReference type="PROSITE" id="PS51375">
    <property type="entry name" value="PPR"/>
    <property type="match status" value="4"/>
</dbReference>
<evidence type="ECO:0000313" key="5">
    <source>
        <dbReference type="Proteomes" id="UP000554482"/>
    </source>
</evidence>
<sequence length="332" mass="37607">VYNTAALVDILEEQQFDSFPPVRNIDVDEIKQTDSLNFIVKPKLYPLVSKVFHTLSWKVAREVRFSEAVCKHGFAQSVHIFGIIIHIFSSAGMHREVHSLLRDIVCHCKEIDYDTYDLFPTLLDLSNGVEKSTAVFDVLIKVYARSSFLEDAYNVFIQAKDIGLDLDVFPCNFLLKCLIENNKVELLTGLFDAMKHSGPQPNVYTYTILMNFYCRQDIGQAPKQFNRVTEILEEMSRCGISPTVVTYGTYVKGLCAVGDVDHALKFVRDLTRRNQLPNSNCYNAVISGLCRRGDIYEAMTVLREMESSGVSPDVHSYSILIDGFCKKGEVLK</sequence>
<dbReference type="PANTHER" id="PTHR46128">
    <property type="entry name" value="MITOCHONDRIAL GROUP I INTRON SPLICING FACTOR CCM1"/>
    <property type="match status" value="1"/>
</dbReference>
<feature type="repeat" description="PPR" evidence="3">
    <location>
        <begin position="243"/>
        <end position="277"/>
    </location>
</feature>
<feature type="non-terminal residue" evidence="4">
    <location>
        <position position="332"/>
    </location>
</feature>
<evidence type="ECO:0000256" key="3">
    <source>
        <dbReference type="PROSITE-ProRule" id="PRU00708"/>
    </source>
</evidence>
<keyword evidence="5" id="KW-1185">Reference proteome</keyword>
<evidence type="ECO:0000313" key="4">
    <source>
        <dbReference type="EMBL" id="KAF5185163.1"/>
    </source>
</evidence>